<sequence>MKCSPKIIVSWHSANEDDSVAKRTFIHAYQLAPDYQTVSNIYDIEPVDHYVSSLHNIEDCDNLIMGCGENKITLWNVEYGYIVATIELSEIKSPLSTLLRGVCIDNGLLLSFYDQGILCWKAETGEPVEETNLETEIIPSGKYVILMEDNQILVKHAITHLMSMSVEDT</sequence>
<keyword evidence="2" id="KW-1185">Reference proteome</keyword>
<evidence type="ECO:0000313" key="2">
    <source>
        <dbReference type="Proteomes" id="UP001162156"/>
    </source>
</evidence>
<accession>A0AAV8ZIF9</accession>
<evidence type="ECO:0000313" key="1">
    <source>
        <dbReference type="EMBL" id="KAJ8963880.1"/>
    </source>
</evidence>
<organism evidence="1 2">
    <name type="scientific">Rhamnusium bicolor</name>
    <dbReference type="NCBI Taxonomy" id="1586634"/>
    <lineage>
        <taxon>Eukaryota</taxon>
        <taxon>Metazoa</taxon>
        <taxon>Ecdysozoa</taxon>
        <taxon>Arthropoda</taxon>
        <taxon>Hexapoda</taxon>
        <taxon>Insecta</taxon>
        <taxon>Pterygota</taxon>
        <taxon>Neoptera</taxon>
        <taxon>Endopterygota</taxon>
        <taxon>Coleoptera</taxon>
        <taxon>Polyphaga</taxon>
        <taxon>Cucujiformia</taxon>
        <taxon>Chrysomeloidea</taxon>
        <taxon>Cerambycidae</taxon>
        <taxon>Lepturinae</taxon>
        <taxon>Rhagiini</taxon>
        <taxon>Rhamnusium</taxon>
    </lineage>
</organism>
<proteinExistence type="predicted"/>
<dbReference type="AlphaFoldDB" id="A0AAV8ZIF9"/>
<dbReference type="EMBL" id="JANEYF010001469">
    <property type="protein sequence ID" value="KAJ8963880.1"/>
    <property type="molecule type" value="Genomic_DNA"/>
</dbReference>
<dbReference type="InterPro" id="IPR015943">
    <property type="entry name" value="WD40/YVTN_repeat-like_dom_sf"/>
</dbReference>
<protein>
    <submittedName>
        <fullName evidence="1">Uncharacterized protein</fullName>
    </submittedName>
</protein>
<dbReference type="InterPro" id="IPR036322">
    <property type="entry name" value="WD40_repeat_dom_sf"/>
</dbReference>
<reference evidence="1" key="1">
    <citation type="journal article" date="2023" name="Insect Mol. Biol.">
        <title>Genome sequencing provides insights into the evolution of gene families encoding plant cell wall-degrading enzymes in longhorned beetles.</title>
        <authorList>
            <person name="Shin N.R."/>
            <person name="Okamura Y."/>
            <person name="Kirsch R."/>
            <person name="Pauchet Y."/>
        </authorList>
    </citation>
    <scope>NUCLEOTIDE SEQUENCE</scope>
    <source>
        <strain evidence="1">RBIC_L_NR</strain>
    </source>
</reference>
<comment type="caution">
    <text evidence="1">The sequence shown here is derived from an EMBL/GenBank/DDBJ whole genome shotgun (WGS) entry which is preliminary data.</text>
</comment>
<dbReference type="Gene3D" id="2.130.10.10">
    <property type="entry name" value="YVTN repeat-like/Quinoprotein amine dehydrogenase"/>
    <property type="match status" value="1"/>
</dbReference>
<dbReference type="SUPFAM" id="SSF50978">
    <property type="entry name" value="WD40 repeat-like"/>
    <property type="match status" value="1"/>
</dbReference>
<name>A0AAV8ZIF9_9CUCU</name>
<dbReference type="Proteomes" id="UP001162156">
    <property type="component" value="Unassembled WGS sequence"/>
</dbReference>
<gene>
    <name evidence="1" type="ORF">NQ314_005316</name>
</gene>